<dbReference type="Proteomes" id="UP000747542">
    <property type="component" value="Unassembled WGS sequence"/>
</dbReference>
<dbReference type="GO" id="GO:0050660">
    <property type="term" value="F:flavin adenine dinucleotide binding"/>
    <property type="evidence" value="ECO:0007669"/>
    <property type="project" value="InterPro"/>
</dbReference>
<evidence type="ECO:0000256" key="2">
    <source>
        <dbReference type="ARBA" id="ARBA00010790"/>
    </source>
</evidence>
<dbReference type="Gene3D" id="3.30.560.10">
    <property type="entry name" value="Glucose Oxidase, domain 3"/>
    <property type="match status" value="1"/>
</dbReference>
<feature type="chain" id="PRO_5035297486" evidence="6">
    <location>
        <begin position="21"/>
        <end position="607"/>
    </location>
</feature>
<evidence type="ECO:0000313" key="9">
    <source>
        <dbReference type="Proteomes" id="UP000747542"/>
    </source>
</evidence>
<sequence length="607" mass="67486">MLSVGRWLSVLVMPLVRVLLVGVVRQAGYRSFHFTTTISPYYDFIVGGSVVAARLSEVNNWRVLLLEAGGPPTLESYVPALSLAFYLPNDLGWQYHITPQRHSHKNFVGRSERLLQGRMLGGSSSTSGMVYKRGSRQDYDRWAALGNPGWDYLSVLPYFKKSEDYRGPQDGDSEIFHGRGGPLTVTPTKKLSTLTKAFLRAGQQLGYNTIDANGKHQIGFATADYTILDGIRRSTAEAFLRPATTRPNLHIVHSATVHKVVMDQNKRAVGVQFMHKGKLMKVMALREVVLSAGTLASPKILMLSGVGPKQHLKEHRVPVLADLPGVGQNLQDHLNVAGLTWTVPPGILKEPDPMAYFAQYLHTRTGPFTEPLGGKTSAWVAVGDLSKEDPDWPNLQCHIITPAMFYDRGFLNPELTNMDPRKFTDYYRPLYGKQGFTMECHIMRPKSRGSLTLRSSDPQQLPVIDPNFLSHRDDLKTLVNGIKFVLAVGNTSALAHDLGAKFYDKHLPGCERETYGSDTYWECYVTHMARSYLHPVGTCKMAPDSDPYGVVDYHLRVRGVSGLRVVDASIMPALVSGNTNAPVIMIAEKAADLIKDDWGVLNQDNYY</sequence>
<dbReference type="GO" id="GO:0016614">
    <property type="term" value="F:oxidoreductase activity, acting on CH-OH group of donors"/>
    <property type="evidence" value="ECO:0007669"/>
    <property type="project" value="InterPro"/>
</dbReference>
<reference evidence="8" key="1">
    <citation type="journal article" date="2021" name="Sci. Adv.">
        <title>The American lobster genome reveals insights on longevity, neural, and immune adaptations.</title>
        <authorList>
            <person name="Polinski J.M."/>
            <person name="Zimin A.V."/>
            <person name="Clark K.F."/>
            <person name="Kohn A.B."/>
            <person name="Sadowski N."/>
            <person name="Timp W."/>
            <person name="Ptitsyn A."/>
            <person name="Khanna P."/>
            <person name="Romanova D.Y."/>
            <person name="Williams P."/>
            <person name="Greenwood S.J."/>
            <person name="Moroz L.L."/>
            <person name="Walt D.R."/>
            <person name="Bodnar A.G."/>
        </authorList>
    </citation>
    <scope>NUCLEOTIDE SEQUENCE</scope>
    <source>
        <strain evidence="8">GMGI-L3</strain>
    </source>
</reference>
<keyword evidence="4 5" id="KW-0274">FAD</keyword>
<dbReference type="PANTHER" id="PTHR11552:SF147">
    <property type="entry name" value="CHOLINE DEHYDROGENASE, MITOCHONDRIAL"/>
    <property type="match status" value="1"/>
</dbReference>
<dbReference type="PIRSF" id="PIRSF000137">
    <property type="entry name" value="Alcohol_oxidase"/>
    <property type="match status" value="1"/>
</dbReference>
<evidence type="ECO:0000256" key="3">
    <source>
        <dbReference type="ARBA" id="ARBA00022630"/>
    </source>
</evidence>
<protein>
    <submittedName>
        <fullName evidence="8">Choline dehydrogenase-like</fullName>
    </submittedName>
</protein>
<dbReference type="InterPro" id="IPR007867">
    <property type="entry name" value="GMC_OxRtase_C"/>
</dbReference>
<organism evidence="8 9">
    <name type="scientific">Homarus americanus</name>
    <name type="common">American lobster</name>
    <dbReference type="NCBI Taxonomy" id="6706"/>
    <lineage>
        <taxon>Eukaryota</taxon>
        <taxon>Metazoa</taxon>
        <taxon>Ecdysozoa</taxon>
        <taxon>Arthropoda</taxon>
        <taxon>Crustacea</taxon>
        <taxon>Multicrustacea</taxon>
        <taxon>Malacostraca</taxon>
        <taxon>Eumalacostraca</taxon>
        <taxon>Eucarida</taxon>
        <taxon>Decapoda</taxon>
        <taxon>Pleocyemata</taxon>
        <taxon>Astacidea</taxon>
        <taxon>Nephropoidea</taxon>
        <taxon>Nephropidae</taxon>
        <taxon>Homarus</taxon>
    </lineage>
</organism>
<gene>
    <name evidence="8" type="primary">Chdh-L</name>
    <name evidence="8" type="ORF">Hamer_G017507</name>
</gene>
<dbReference type="PROSITE" id="PS00624">
    <property type="entry name" value="GMC_OXRED_2"/>
    <property type="match status" value="1"/>
</dbReference>
<dbReference type="Pfam" id="PF00732">
    <property type="entry name" value="GMC_oxred_N"/>
    <property type="match status" value="1"/>
</dbReference>
<evidence type="ECO:0000259" key="7">
    <source>
        <dbReference type="PROSITE" id="PS00624"/>
    </source>
</evidence>
<dbReference type="PANTHER" id="PTHR11552">
    <property type="entry name" value="GLUCOSE-METHANOL-CHOLINE GMC OXIDOREDUCTASE"/>
    <property type="match status" value="1"/>
</dbReference>
<feature type="binding site" evidence="5">
    <location>
        <position position="257"/>
    </location>
    <ligand>
        <name>FAD</name>
        <dbReference type="ChEBI" id="CHEBI:57692"/>
    </ligand>
</feature>
<feature type="binding site" evidence="5">
    <location>
        <position position="532"/>
    </location>
    <ligand>
        <name>substrate</name>
    </ligand>
</feature>
<evidence type="ECO:0000256" key="6">
    <source>
        <dbReference type="SAM" id="SignalP"/>
    </source>
</evidence>
<feature type="domain" description="Glucose-methanol-choline oxidoreductase N-terminal" evidence="7">
    <location>
        <begin position="293"/>
        <end position="307"/>
    </location>
</feature>
<dbReference type="InterPro" id="IPR036188">
    <property type="entry name" value="FAD/NAD-bd_sf"/>
</dbReference>
<dbReference type="SUPFAM" id="SSF54373">
    <property type="entry name" value="FAD-linked reductases, C-terminal domain"/>
    <property type="match status" value="1"/>
</dbReference>
<evidence type="ECO:0000256" key="1">
    <source>
        <dbReference type="ARBA" id="ARBA00001974"/>
    </source>
</evidence>
<feature type="signal peptide" evidence="6">
    <location>
        <begin position="1"/>
        <end position="20"/>
    </location>
</feature>
<evidence type="ECO:0000256" key="5">
    <source>
        <dbReference type="PIRSR" id="PIRSR000137-2"/>
    </source>
</evidence>
<evidence type="ECO:0000313" key="8">
    <source>
        <dbReference type="EMBL" id="KAG7154317.1"/>
    </source>
</evidence>
<comment type="similarity">
    <text evidence="2">Belongs to the GMC oxidoreductase family.</text>
</comment>
<dbReference type="EMBL" id="JAHLQT010044465">
    <property type="protein sequence ID" value="KAG7154317.1"/>
    <property type="molecule type" value="Genomic_DNA"/>
</dbReference>
<keyword evidence="9" id="KW-1185">Reference proteome</keyword>
<dbReference type="Pfam" id="PF05199">
    <property type="entry name" value="GMC_oxred_C"/>
    <property type="match status" value="1"/>
</dbReference>
<dbReference type="AlphaFoldDB" id="A0A8J5J7U2"/>
<dbReference type="Gene3D" id="3.50.50.60">
    <property type="entry name" value="FAD/NAD(P)-binding domain"/>
    <property type="match status" value="1"/>
</dbReference>
<keyword evidence="6" id="KW-0732">Signal</keyword>
<evidence type="ECO:0000256" key="4">
    <source>
        <dbReference type="ARBA" id="ARBA00022827"/>
    </source>
</evidence>
<accession>A0A8J5J7U2</accession>
<dbReference type="SUPFAM" id="SSF51905">
    <property type="entry name" value="FAD/NAD(P)-binding domain"/>
    <property type="match status" value="1"/>
</dbReference>
<name>A0A8J5J7U2_HOMAM</name>
<dbReference type="InterPro" id="IPR012132">
    <property type="entry name" value="GMC_OxRdtase"/>
</dbReference>
<proteinExistence type="inferred from homology"/>
<keyword evidence="3" id="KW-0285">Flavoprotein</keyword>
<comment type="cofactor">
    <cofactor evidence="1 5">
        <name>FAD</name>
        <dbReference type="ChEBI" id="CHEBI:57692"/>
    </cofactor>
</comment>
<comment type="caution">
    <text evidence="8">The sequence shown here is derived from an EMBL/GenBank/DDBJ whole genome shotgun (WGS) entry which is preliminary data.</text>
</comment>
<dbReference type="InterPro" id="IPR000172">
    <property type="entry name" value="GMC_OxRdtase_N"/>
</dbReference>